<evidence type="ECO:0000256" key="4">
    <source>
        <dbReference type="ARBA" id="ARBA00022723"/>
    </source>
</evidence>
<comment type="cofactor">
    <cofactor evidence="1">
        <name>heme</name>
        <dbReference type="ChEBI" id="CHEBI:30413"/>
    </cofactor>
</comment>
<dbReference type="AlphaFoldDB" id="R7UYY5"/>
<evidence type="ECO:0000256" key="3">
    <source>
        <dbReference type="ARBA" id="ARBA00022617"/>
    </source>
</evidence>
<keyword evidence="5" id="KW-0560">Oxidoreductase</keyword>
<organism evidence="8">
    <name type="scientific">Capitella teleta</name>
    <name type="common">Polychaete worm</name>
    <dbReference type="NCBI Taxonomy" id="283909"/>
    <lineage>
        <taxon>Eukaryota</taxon>
        <taxon>Metazoa</taxon>
        <taxon>Spiralia</taxon>
        <taxon>Lophotrochozoa</taxon>
        <taxon>Annelida</taxon>
        <taxon>Polychaeta</taxon>
        <taxon>Sedentaria</taxon>
        <taxon>Scolecida</taxon>
        <taxon>Capitellidae</taxon>
        <taxon>Capitella</taxon>
    </lineage>
</organism>
<feature type="non-terminal residue" evidence="8">
    <location>
        <position position="1"/>
    </location>
</feature>
<reference evidence="9" key="3">
    <citation type="submission" date="2015-06" db="UniProtKB">
        <authorList>
            <consortium name="EnsemblMetazoa"/>
        </authorList>
    </citation>
    <scope>IDENTIFICATION</scope>
</reference>
<evidence type="ECO:0000256" key="1">
    <source>
        <dbReference type="ARBA" id="ARBA00001971"/>
    </source>
</evidence>
<feature type="non-terminal residue" evidence="8">
    <location>
        <position position="178"/>
    </location>
</feature>
<dbReference type="InterPro" id="IPR050476">
    <property type="entry name" value="Insect_CytP450_Detox"/>
</dbReference>
<keyword evidence="10" id="KW-1185">Reference proteome</keyword>
<evidence type="ECO:0000313" key="8">
    <source>
        <dbReference type="EMBL" id="ELU08611.1"/>
    </source>
</evidence>
<dbReference type="GO" id="GO:0020037">
    <property type="term" value="F:heme binding"/>
    <property type="evidence" value="ECO:0007669"/>
    <property type="project" value="InterPro"/>
</dbReference>
<evidence type="ECO:0000313" key="10">
    <source>
        <dbReference type="Proteomes" id="UP000014760"/>
    </source>
</evidence>
<dbReference type="GO" id="GO:0005506">
    <property type="term" value="F:iron ion binding"/>
    <property type="evidence" value="ECO:0007669"/>
    <property type="project" value="InterPro"/>
</dbReference>
<dbReference type="InterPro" id="IPR002401">
    <property type="entry name" value="Cyt_P450_E_grp-I"/>
</dbReference>
<evidence type="ECO:0008006" key="11">
    <source>
        <dbReference type="Google" id="ProtNLM"/>
    </source>
</evidence>
<dbReference type="Gene3D" id="1.10.630.10">
    <property type="entry name" value="Cytochrome P450"/>
    <property type="match status" value="1"/>
</dbReference>
<dbReference type="OrthoDB" id="2789670at2759"/>
<evidence type="ECO:0000256" key="6">
    <source>
        <dbReference type="ARBA" id="ARBA00023004"/>
    </source>
</evidence>
<reference evidence="10" key="1">
    <citation type="submission" date="2012-12" db="EMBL/GenBank/DDBJ databases">
        <authorList>
            <person name="Hellsten U."/>
            <person name="Grimwood J."/>
            <person name="Chapman J.A."/>
            <person name="Shapiro H."/>
            <person name="Aerts A."/>
            <person name="Otillar R.P."/>
            <person name="Terry A.Y."/>
            <person name="Boore J.L."/>
            <person name="Simakov O."/>
            <person name="Marletaz F."/>
            <person name="Cho S.-J."/>
            <person name="Edsinger-Gonzales E."/>
            <person name="Havlak P."/>
            <person name="Kuo D.-H."/>
            <person name="Larsson T."/>
            <person name="Lv J."/>
            <person name="Arendt D."/>
            <person name="Savage R."/>
            <person name="Osoegawa K."/>
            <person name="de Jong P."/>
            <person name="Lindberg D.R."/>
            <person name="Seaver E.C."/>
            <person name="Weisblat D.A."/>
            <person name="Putnam N.H."/>
            <person name="Grigoriev I.V."/>
            <person name="Rokhsar D.S."/>
        </authorList>
    </citation>
    <scope>NUCLEOTIDE SEQUENCE</scope>
    <source>
        <strain evidence="10">I ESC-2004</strain>
    </source>
</reference>
<dbReference type="PANTHER" id="PTHR24292">
    <property type="entry name" value="CYTOCHROME P450"/>
    <property type="match status" value="1"/>
</dbReference>
<keyword evidence="7" id="KW-0503">Monooxygenase</keyword>
<reference evidence="8 10" key="2">
    <citation type="journal article" date="2013" name="Nature">
        <title>Insights into bilaterian evolution from three spiralian genomes.</title>
        <authorList>
            <person name="Simakov O."/>
            <person name="Marletaz F."/>
            <person name="Cho S.J."/>
            <person name="Edsinger-Gonzales E."/>
            <person name="Havlak P."/>
            <person name="Hellsten U."/>
            <person name="Kuo D.H."/>
            <person name="Larsson T."/>
            <person name="Lv J."/>
            <person name="Arendt D."/>
            <person name="Savage R."/>
            <person name="Osoegawa K."/>
            <person name="de Jong P."/>
            <person name="Grimwood J."/>
            <person name="Chapman J.A."/>
            <person name="Shapiro H."/>
            <person name="Aerts A."/>
            <person name="Otillar R.P."/>
            <person name="Terry A.Y."/>
            <person name="Boore J.L."/>
            <person name="Grigoriev I.V."/>
            <person name="Lindberg D.R."/>
            <person name="Seaver E.C."/>
            <person name="Weisblat D.A."/>
            <person name="Putnam N.H."/>
            <person name="Rokhsar D.S."/>
        </authorList>
    </citation>
    <scope>NUCLEOTIDE SEQUENCE</scope>
    <source>
        <strain evidence="8 10">I ESC-2004</strain>
    </source>
</reference>
<keyword evidence="3" id="KW-0349">Heme</keyword>
<dbReference type="EnsemblMetazoa" id="CapteT25938">
    <property type="protein sequence ID" value="CapteP25938"/>
    <property type="gene ID" value="CapteG25938"/>
</dbReference>
<dbReference type="InterPro" id="IPR036396">
    <property type="entry name" value="Cyt_P450_sf"/>
</dbReference>
<dbReference type="Pfam" id="PF00067">
    <property type="entry name" value="p450"/>
    <property type="match status" value="1"/>
</dbReference>
<dbReference type="HOGENOM" id="CLU_1514243_0_0_1"/>
<evidence type="ECO:0000256" key="5">
    <source>
        <dbReference type="ARBA" id="ARBA00023002"/>
    </source>
</evidence>
<dbReference type="Proteomes" id="UP000014760">
    <property type="component" value="Unassembled WGS sequence"/>
</dbReference>
<dbReference type="PANTHER" id="PTHR24292:SF54">
    <property type="entry name" value="CYP9F3-RELATED"/>
    <property type="match status" value="1"/>
</dbReference>
<proteinExistence type="inferred from homology"/>
<dbReference type="STRING" id="283909.R7UYY5"/>
<dbReference type="EMBL" id="AMQN01006671">
    <property type="status" value="NOT_ANNOTATED_CDS"/>
    <property type="molecule type" value="Genomic_DNA"/>
</dbReference>
<evidence type="ECO:0000313" key="9">
    <source>
        <dbReference type="EnsemblMetazoa" id="CapteP25938"/>
    </source>
</evidence>
<dbReference type="InterPro" id="IPR001128">
    <property type="entry name" value="Cyt_P450"/>
</dbReference>
<dbReference type="GO" id="GO:0016705">
    <property type="term" value="F:oxidoreductase activity, acting on paired donors, with incorporation or reduction of molecular oxygen"/>
    <property type="evidence" value="ECO:0007669"/>
    <property type="project" value="InterPro"/>
</dbReference>
<dbReference type="EMBL" id="KB298910">
    <property type="protein sequence ID" value="ELU08611.1"/>
    <property type="molecule type" value="Genomic_DNA"/>
</dbReference>
<dbReference type="OMA" id="IERECAQ"/>
<evidence type="ECO:0000256" key="7">
    <source>
        <dbReference type="ARBA" id="ARBA00023033"/>
    </source>
</evidence>
<gene>
    <name evidence="8" type="ORF">CAPTEDRAFT_25938</name>
</gene>
<dbReference type="SUPFAM" id="SSF48264">
    <property type="entry name" value="Cytochrome P450"/>
    <property type="match status" value="1"/>
</dbReference>
<evidence type="ECO:0000256" key="2">
    <source>
        <dbReference type="ARBA" id="ARBA00010617"/>
    </source>
</evidence>
<sequence length="178" mass="20713">RFIRKESLAYFEHLMKKAIQVKVQDCRPRNDFLLTMVNITKSGNKFLTKDDILANCINIFLEAYSTLSDSMSFTLYLIATHPDVQDKLFIEIKTLFPDDFSFADISKLPYLSMVFHESLRMFPPFTTFNRICNQGVTIRGSRFTRLVQVTVPLSAMHRDPDVWSDPDIFDPKKFSPKN</sequence>
<name>R7UYY5_CAPTE</name>
<dbReference type="GO" id="GO:0004497">
    <property type="term" value="F:monooxygenase activity"/>
    <property type="evidence" value="ECO:0007669"/>
    <property type="project" value="UniProtKB-KW"/>
</dbReference>
<accession>R7UYY5</accession>
<dbReference type="PRINTS" id="PR00463">
    <property type="entry name" value="EP450I"/>
</dbReference>
<keyword evidence="4" id="KW-0479">Metal-binding</keyword>
<protein>
    <recommendedName>
        <fullName evidence="11">Cytochrome P450</fullName>
    </recommendedName>
</protein>
<comment type="similarity">
    <text evidence="2">Belongs to the cytochrome P450 family.</text>
</comment>
<keyword evidence="6" id="KW-0408">Iron</keyword>